<name>A0A1H9PRJ6_9RHOB</name>
<proteinExistence type="predicted"/>
<dbReference type="Proteomes" id="UP000198885">
    <property type="component" value="Unassembled WGS sequence"/>
</dbReference>
<dbReference type="STRING" id="641238.SAMN04490244_101288"/>
<gene>
    <name evidence="2" type="ORF">SAMN04490244_101288</name>
</gene>
<feature type="region of interest" description="Disordered" evidence="1">
    <location>
        <begin position="52"/>
        <end position="79"/>
    </location>
</feature>
<sequence>MQFGQKSGVRVGLNCAHWLNWHRSEDFAMICALAGVDVDYMRAFVERELRSPNPGVLFSSRSKRERSSDVARRRSGAAA</sequence>
<evidence type="ECO:0000313" key="3">
    <source>
        <dbReference type="Proteomes" id="UP000198885"/>
    </source>
</evidence>
<evidence type="ECO:0000313" key="2">
    <source>
        <dbReference type="EMBL" id="SER50425.1"/>
    </source>
</evidence>
<dbReference type="AlphaFoldDB" id="A0A1H9PRJ6"/>
<organism evidence="2 3">
    <name type="scientific">Tranquillimonas rosea</name>
    <dbReference type="NCBI Taxonomy" id="641238"/>
    <lineage>
        <taxon>Bacteria</taxon>
        <taxon>Pseudomonadati</taxon>
        <taxon>Pseudomonadota</taxon>
        <taxon>Alphaproteobacteria</taxon>
        <taxon>Rhodobacterales</taxon>
        <taxon>Roseobacteraceae</taxon>
        <taxon>Tranquillimonas</taxon>
    </lineage>
</organism>
<dbReference type="EMBL" id="FOGU01000001">
    <property type="protein sequence ID" value="SER50425.1"/>
    <property type="molecule type" value="Genomic_DNA"/>
</dbReference>
<accession>A0A1H9PRJ6</accession>
<keyword evidence="3" id="KW-1185">Reference proteome</keyword>
<protein>
    <submittedName>
        <fullName evidence="2">Uncharacterized protein</fullName>
    </submittedName>
</protein>
<evidence type="ECO:0000256" key="1">
    <source>
        <dbReference type="SAM" id="MobiDB-lite"/>
    </source>
</evidence>
<reference evidence="2 3" key="1">
    <citation type="submission" date="2016-10" db="EMBL/GenBank/DDBJ databases">
        <authorList>
            <person name="de Groot N.N."/>
        </authorList>
    </citation>
    <scope>NUCLEOTIDE SEQUENCE [LARGE SCALE GENOMIC DNA]</scope>
    <source>
        <strain evidence="2 3">DSM 23042</strain>
    </source>
</reference>